<comment type="caution">
    <text evidence="2">The sequence shown here is derived from an EMBL/GenBank/DDBJ whole genome shotgun (WGS) entry which is preliminary data.</text>
</comment>
<sequence>MSDETTELSSEYEPDQSSTSDDDDIRTFQVYARKKVVSARDRRNQSSPTTCCLVCSILPALSDVNCCQAHQTLLKTTIPLRVSRKIRDVLSTTDENNLKVTCRHRTLYSKNRKRLRSRSTSVSYDDQKATKRKQVAGKLLNVKFRTNSFSSLSSSSQSEQMLSLSSQRQNKVPPKTSIFAKSRQRDLSQKKVTVENRSRTIRSTSSTPELIELEPELSYSPQLLLRRIVRIKDEEYLDTDSQITVNVNRTTNSPTYRDKLRPRILPKRACCDK</sequence>
<name>A0A814U2X3_ADIRI</name>
<dbReference type="AlphaFoldDB" id="A0A814U2X3"/>
<evidence type="ECO:0000313" key="3">
    <source>
        <dbReference type="Proteomes" id="UP000663828"/>
    </source>
</evidence>
<gene>
    <name evidence="2" type="ORF">XAT740_LOCUS21775</name>
</gene>
<reference evidence="2" key="1">
    <citation type="submission" date="2021-02" db="EMBL/GenBank/DDBJ databases">
        <authorList>
            <person name="Nowell W R."/>
        </authorList>
    </citation>
    <scope>NUCLEOTIDE SEQUENCE</scope>
</reference>
<organism evidence="2 3">
    <name type="scientific">Adineta ricciae</name>
    <name type="common">Rotifer</name>
    <dbReference type="NCBI Taxonomy" id="249248"/>
    <lineage>
        <taxon>Eukaryota</taxon>
        <taxon>Metazoa</taxon>
        <taxon>Spiralia</taxon>
        <taxon>Gnathifera</taxon>
        <taxon>Rotifera</taxon>
        <taxon>Eurotatoria</taxon>
        <taxon>Bdelloidea</taxon>
        <taxon>Adinetida</taxon>
        <taxon>Adinetidae</taxon>
        <taxon>Adineta</taxon>
    </lineage>
</organism>
<evidence type="ECO:0000313" key="2">
    <source>
        <dbReference type="EMBL" id="CAF1166387.1"/>
    </source>
</evidence>
<dbReference type="EMBL" id="CAJNOR010001573">
    <property type="protein sequence ID" value="CAF1166387.1"/>
    <property type="molecule type" value="Genomic_DNA"/>
</dbReference>
<evidence type="ECO:0000256" key="1">
    <source>
        <dbReference type="SAM" id="MobiDB-lite"/>
    </source>
</evidence>
<feature type="region of interest" description="Disordered" evidence="1">
    <location>
        <begin position="155"/>
        <end position="175"/>
    </location>
</feature>
<proteinExistence type="predicted"/>
<accession>A0A814U2X3</accession>
<dbReference type="Proteomes" id="UP000663828">
    <property type="component" value="Unassembled WGS sequence"/>
</dbReference>
<keyword evidence="3" id="KW-1185">Reference proteome</keyword>
<feature type="compositionally biased region" description="Low complexity" evidence="1">
    <location>
        <begin position="155"/>
        <end position="167"/>
    </location>
</feature>
<feature type="region of interest" description="Disordered" evidence="1">
    <location>
        <begin position="1"/>
        <end position="24"/>
    </location>
</feature>
<protein>
    <submittedName>
        <fullName evidence="2">Uncharacterized protein</fullName>
    </submittedName>
</protein>